<dbReference type="NCBIfam" id="TIGR00426">
    <property type="entry name" value="competence protein ComEA helix-hairpin-helix repeat region"/>
    <property type="match status" value="1"/>
</dbReference>
<dbReference type="Proteomes" id="UP000271587">
    <property type="component" value="Chromosome"/>
</dbReference>
<evidence type="ECO:0000256" key="1">
    <source>
        <dbReference type="SAM" id="Phobius"/>
    </source>
</evidence>
<evidence type="ECO:0000259" key="2">
    <source>
        <dbReference type="SMART" id="SM00278"/>
    </source>
</evidence>
<evidence type="ECO:0000313" key="3">
    <source>
        <dbReference type="EMBL" id="AZA11931.1"/>
    </source>
</evidence>
<dbReference type="PANTHER" id="PTHR21180:SF32">
    <property type="entry name" value="ENDONUCLEASE_EXONUCLEASE_PHOSPHATASE FAMILY DOMAIN-CONTAINING PROTEIN 1"/>
    <property type="match status" value="1"/>
</dbReference>
<evidence type="ECO:0000313" key="4">
    <source>
        <dbReference type="Proteomes" id="UP000271587"/>
    </source>
</evidence>
<dbReference type="PANTHER" id="PTHR21180">
    <property type="entry name" value="ENDONUCLEASE/EXONUCLEASE/PHOSPHATASE FAMILY DOMAIN-CONTAINING PROTEIN 1"/>
    <property type="match status" value="1"/>
</dbReference>
<dbReference type="InterPro" id="IPR010994">
    <property type="entry name" value="RuvA_2-like"/>
</dbReference>
<organism evidence="3 4">
    <name type="scientific">Corynebacterium gerontici</name>
    <dbReference type="NCBI Taxonomy" id="2079234"/>
    <lineage>
        <taxon>Bacteria</taxon>
        <taxon>Bacillati</taxon>
        <taxon>Actinomycetota</taxon>
        <taxon>Actinomycetes</taxon>
        <taxon>Mycobacteriales</taxon>
        <taxon>Corynebacteriaceae</taxon>
        <taxon>Corynebacterium</taxon>
    </lineage>
</organism>
<protein>
    <submittedName>
        <fullName evidence="3">ComE operon protein 1</fullName>
    </submittedName>
</protein>
<dbReference type="GO" id="GO:0006281">
    <property type="term" value="P:DNA repair"/>
    <property type="evidence" value="ECO:0007669"/>
    <property type="project" value="InterPro"/>
</dbReference>
<dbReference type="GO" id="GO:0003677">
    <property type="term" value="F:DNA binding"/>
    <property type="evidence" value="ECO:0007669"/>
    <property type="project" value="InterPro"/>
</dbReference>
<dbReference type="InterPro" id="IPR003583">
    <property type="entry name" value="Hlx-hairpin-Hlx_DNA-bd_motif"/>
</dbReference>
<sequence length="212" mass="21873">MLAVTSEDQRLKVQYPKPRFALSKPQLLAGAVVMAVIAAVLLLQPREDPLQAPAEVDTQPYASEEAESEIVVSIVGAVEQPGLATLAPGARVADALALAKPQADAELAAVNLAQKLVDAQQLTIPRVGEAPVVPPGPAAPVGDPAAVTHGKISINSATSAELEQLSGVGAKTAAAIIAYRQANGGFRSIDELQQVKGIGPAKFEQLRAEVTL</sequence>
<dbReference type="KEGG" id="cgk:CGERO_08170"/>
<keyword evidence="1" id="KW-1133">Transmembrane helix</keyword>
<dbReference type="InterPro" id="IPR004509">
    <property type="entry name" value="Competence_ComEA_HhH"/>
</dbReference>
<feature type="domain" description="Helix-hairpin-helix DNA-binding motif class 1" evidence="2">
    <location>
        <begin position="190"/>
        <end position="209"/>
    </location>
</feature>
<proteinExistence type="predicted"/>
<dbReference type="Gene3D" id="1.10.150.280">
    <property type="entry name" value="AF1531-like domain"/>
    <property type="match status" value="1"/>
</dbReference>
<dbReference type="GO" id="GO:0015628">
    <property type="term" value="P:protein secretion by the type II secretion system"/>
    <property type="evidence" value="ECO:0007669"/>
    <property type="project" value="TreeGrafter"/>
</dbReference>
<accession>A0A3G6J1L7</accession>
<name>A0A3G6J1L7_9CORY</name>
<keyword evidence="4" id="KW-1185">Reference proteome</keyword>
<dbReference type="InterPro" id="IPR051675">
    <property type="entry name" value="Endo/Exo/Phosphatase_dom_1"/>
</dbReference>
<keyword evidence="1" id="KW-0472">Membrane</keyword>
<dbReference type="RefSeq" id="WP_342768087.1">
    <property type="nucleotide sequence ID" value="NZ_CP033897.1"/>
</dbReference>
<reference evidence="3 4" key="1">
    <citation type="submission" date="2018-11" db="EMBL/GenBank/DDBJ databases">
        <authorList>
            <person name="Kleinhagauer T."/>
            <person name="Glaeser S.P."/>
            <person name="Spergser J."/>
            <person name="Ruckert C."/>
            <person name="Kaempfer P."/>
            <person name="Busse H.-J."/>
        </authorList>
    </citation>
    <scope>NUCLEOTIDE SEQUENCE [LARGE SCALE GENOMIC DNA]</scope>
    <source>
        <strain evidence="3 4">W8</strain>
    </source>
</reference>
<dbReference type="EMBL" id="CP033897">
    <property type="protein sequence ID" value="AZA11931.1"/>
    <property type="molecule type" value="Genomic_DNA"/>
</dbReference>
<dbReference type="SMART" id="SM00278">
    <property type="entry name" value="HhH1"/>
    <property type="match status" value="2"/>
</dbReference>
<dbReference type="AlphaFoldDB" id="A0A3G6J1L7"/>
<dbReference type="SUPFAM" id="SSF47781">
    <property type="entry name" value="RuvA domain 2-like"/>
    <property type="match status" value="1"/>
</dbReference>
<feature type="transmembrane region" description="Helical" evidence="1">
    <location>
        <begin position="26"/>
        <end position="43"/>
    </location>
</feature>
<gene>
    <name evidence="3" type="primary">comEA</name>
    <name evidence="3" type="ORF">CGERO_08170</name>
</gene>
<dbReference type="GO" id="GO:0015627">
    <property type="term" value="C:type II protein secretion system complex"/>
    <property type="evidence" value="ECO:0007669"/>
    <property type="project" value="TreeGrafter"/>
</dbReference>
<feature type="domain" description="Helix-hairpin-helix DNA-binding motif class 1" evidence="2">
    <location>
        <begin position="160"/>
        <end position="179"/>
    </location>
</feature>
<dbReference type="Pfam" id="PF12836">
    <property type="entry name" value="HHH_3"/>
    <property type="match status" value="1"/>
</dbReference>
<keyword evidence="1" id="KW-0812">Transmembrane</keyword>